<dbReference type="VEuPathDB" id="TriTrypDB:TvY486_0805940"/>
<dbReference type="SUPFAM" id="SSF47954">
    <property type="entry name" value="Cyclin-like"/>
    <property type="match status" value="1"/>
</dbReference>
<dbReference type="Pfam" id="PF08613">
    <property type="entry name" value="Cyclin"/>
    <property type="match status" value="1"/>
</dbReference>
<dbReference type="PANTHER" id="PTHR15615">
    <property type="match status" value="1"/>
</dbReference>
<evidence type="ECO:0008006" key="3">
    <source>
        <dbReference type="Google" id="ProtNLM"/>
    </source>
</evidence>
<feature type="compositionally biased region" description="Polar residues" evidence="1">
    <location>
        <begin position="39"/>
        <end position="51"/>
    </location>
</feature>
<sequence>MRKTANKPSIADFFQQGHNVAVQAISKRDDRSTECPSPRSMNSSRCESSGTETDDASLGSDHSWSSNSESPLACAALCKKTVPRQLLLLTPSVTEPQRYSQEGVLGDVESLQLKHSEEYEFLVPAISHALSSVISAHSTWQPRTRDPTNGQSQEQDPFELFGMRYIPDVTLHDYLDAMVRQTYISPSVLVIACLFLDRLLTKYQALRLTMHNIYKLFVVATRVANKVMDTRTLNNKHFATACGISNTELNVLELKFMQLIGLDLHVDSAEFSTYTRDLVSCTGAKSNTEQGDISASWGSEALLHC</sequence>
<dbReference type="InterPro" id="IPR036915">
    <property type="entry name" value="Cyclin-like_sf"/>
</dbReference>
<name>G0U1N0_TRYVY</name>
<dbReference type="AlphaFoldDB" id="G0U1N0"/>
<protein>
    <recommendedName>
        <fullName evidence="3">Cyclin</fullName>
    </recommendedName>
</protein>
<evidence type="ECO:0000313" key="2">
    <source>
        <dbReference type="EMBL" id="CCC49987.1"/>
    </source>
</evidence>
<dbReference type="PANTHER" id="PTHR15615:SF126">
    <property type="entry name" value="CYC2-LIKE CYCLIN"/>
    <property type="match status" value="1"/>
</dbReference>
<organism evidence="2">
    <name type="scientific">Trypanosoma vivax (strain Y486)</name>
    <dbReference type="NCBI Taxonomy" id="1055687"/>
    <lineage>
        <taxon>Eukaryota</taxon>
        <taxon>Discoba</taxon>
        <taxon>Euglenozoa</taxon>
        <taxon>Kinetoplastea</taxon>
        <taxon>Metakinetoplastina</taxon>
        <taxon>Trypanosomatida</taxon>
        <taxon>Trypanosomatidae</taxon>
        <taxon>Trypanosoma</taxon>
        <taxon>Duttonella</taxon>
    </lineage>
</organism>
<feature type="region of interest" description="Disordered" evidence="1">
    <location>
        <begin position="24"/>
        <end position="65"/>
    </location>
</feature>
<proteinExistence type="predicted"/>
<gene>
    <name evidence="2" type="ORF">TVY486_0805940</name>
</gene>
<dbReference type="GO" id="GO:0019901">
    <property type="term" value="F:protein kinase binding"/>
    <property type="evidence" value="ECO:0007669"/>
    <property type="project" value="InterPro"/>
</dbReference>
<reference evidence="2" key="1">
    <citation type="journal article" date="2012" name="Proc. Natl. Acad. Sci. U.S.A.">
        <title>Antigenic diversity is generated by distinct evolutionary mechanisms in African trypanosome species.</title>
        <authorList>
            <person name="Jackson A.P."/>
            <person name="Berry A."/>
            <person name="Aslett M."/>
            <person name="Allison H.C."/>
            <person name="Burton P."/>
            <person name="Vavrova-Anderson J."/>
            <person name="Brown R."/>
            <person name="Browne H."/>
            <person name="Corton N."/>
            <person name="Hauser H."/>
            <person name="Gamble J."/>
            <person name="Gilderthorp R."/>
            <person name="Marcello L."/>
            <person name="McQuillan J."/>
            <person name="Otto T.D."/>
            <person name="Quail M.A."/>
            <person name="Sanders M.J."/>
            <person name="van Tonder A."/>
            <person name="Ginger M.L."/>
            <person name="Field M.C."/>
            <person name="Barry J.D."/>
            <person name="Hertz-Fowler C."/>
            <person name="Berriman M."/>
        </authorList>
    </citation>
    <scope>NUCLEOTIDE SEQUENCE</scope>
    <source>
        <strain evidence="2">Y486</strain>
    </source>
</reference>
<accession>G0U1N0</accession>
<dbReference type="EMBL" id="HE573024">
    <property type="protein sequence ID" value="CCC49987.1"/>
    <property type="molecule type" value="Genomic_DNA"/>
</dbReference>
<dbReference type="Gene3D" id="1.10.472.10">
    <property type="entry name" value="Cyclin-like"/>
    <property type="match status" value="1"/>
</dbReference>
<dbReference type="OMA" id="SECNGAT"/>
<evidence type="ECO:0000256" key="1">
    <source>
        <dbReference type="SAM" id="MobiDB-lite"/>
    </source>
</evidence>
<dbReference type="InterPro" id="IPR013922">
    <property type="entry name" value="Cyclin_PHO80-like"/>
</dbReference>